<accession>A0A4R1QZD6</accession>
<sequence length="270" mass="30568">MIAALAKAGWLLDNPGYIQTAKKGQYFLQKALIDENGELKIRWRKGEAAHAGQLDDYAFYAFALLELYKSTFEIEYLQQAIYISELMISHFWDQERDGFFLYSKDSEQLVSRPKETYDGAIPSGNSVAAVVLECLSKLTGETKWQEISYRQFCFLTASIQEYPAGHSMALLAVSQAVYSSFELVCATAEKSIPEELITYLKKTPLPNLTLLVKTHENKEELKQVAHFTSDYPIPETGTMYYLCHNGACSAPFNDLSALFEQLHMEMGKKC</sequence>
<name>A0A4R1QZD6_9FIRM</name>
<comment type="caution">
    <text evidence="1">The sequence shown here is derived from an EMBL/GenBank/DDBJ whole genome shotgun (WGS) entry which is preliminary data.</text>
</comment>
<dbReference type="InterPro" id="IPR008928">
    <property type="entry name" value="6-hairpin_glycosidase_sf"/>
</dbReference>
<dbReference type="OrthoDB" id="9762614at2"/>
<keyword evidence="2" id="KW-1185">Reference proteome</keyword>
<dbReference type="RefSeq" id="WP_132038517.1">
    <property type="nucleotide sequence ID" value="NZ_SLUO01000006.1"/>
</dbReference>
<dbReference type="Proteomes" id="UP000295718">
    <property type="component" value="Unassembled WGS sequence"/>
</dbReference>
<dbReference type="InterPro" id="IPR012341">
    <property type="entry name" value="6hp_glycosidase-like_sf"/>
</dbReference>
<evidence type="ECO:0000313" key="1">
    <source>
        <dbReference type="EMBL" id="TCL58349.1"/>
    </source>
</evidence>
<evidence type="ECO:0000313" key="2">
    <source>
        <dbReference type="Proteomes" id="UP000295718"/>
    </source>
</evidence>
<reference evidence="1 2" key="1">
    <citation type="submission" date="2019-03" db="EMBL/GenBank/DDBJ databases">
        <title>Genomic Encyclopedia of Type Strains, Phase IV (KMG-IV): sequencing the most valuable type-strain genomes for metagenomic binning, comparative biology and taxonomic classification.</title>
        <authorList>
            <person name="Goeker M."/>
        </authorList>
    </citation>
    <scope>NUCLEOTIDE SEQUENCE [LARGE SCALE GENOMIC DNA]</scope>
    <source>
        <strain evidence="1 2">DSM 100556</strain>
    </source>
</reference>
<dbReference type="EMBL" id="SLUO01000006">
    <property type="protein sequence ID" value="TCL58349.1"/>
    <property type="molecule type" value="Genomic_DNA"/>
</dbReference>
<protein>
    <recommendedName>
        <fullName evidence="3">Thioredoxin domain-containing protein</fullName>
    </recommendedName>
</protein>
<dbReference type="InterPro" id="IPR024705">
    <property type="entry name" value="Ssp411"/>
</dbReference>
<dbReference type="Gene3D" id="1.50.10.10">
    <property type="match status" value="1"/>
</dbReference>
<organism evidence="1 2">
    <name type="scientific">Kineothrix alysoides</name>
    <dbReference type="NCBI Taxonomy" id="1469948"/>
    <lineage>
        <taxon>Bacteria</taxon>
        <taxon>Bacillati</taxon>
        <taxon>Bacillota</taxon>
        <taxon>Clostridia</taxon>
        <taxon>Lachnospirales</taxon>
        <taxon>Lachnospiraceae</taxon>
        <taxon>Kineothrix</taxon>
    </lineage>
</organism>
<dbReference type="PANTHER" id="PTHR42899:SF1">
    <property type="entry name" value="SPERMATOGENESIS-ASSOCIATED PROTEIN 20"/>
    <property type="match status" value="1"/>
</dbReference>
<dbReference type="GO" id="GO:0005975">
    <property type="term" value="P:carbohydrate metabolic process"/>
    <property type="evidence" value="ECO:0007669"/>
    <property type="project" value="InterPro"/>
</dbReference>
<dbReference type="AlphaFoldDB" id="A0A4R1QZD6"/>
<dbReference type="PANTHER" id="PTHR42899">
    <property type="entry name" value="SPERMATOGENESIS-ASSOCIATED PROTEIN 20"/>
    <property type="match status" value="1"/>
</dbReference>
<proteinExistence type="predicted"/>
<dbReference type="SUPFAM" id="SSF48208">
    <property type="entry name" value="Six-hairpin glycosidases"/>
    <property type="match status" value="1"/>
</dbReference>
<evidence type="ECO:0008006" key="3">
    <source>
        <dbReference type="Google" id="ProtNLM"/>
    </source>
</evidence>
<gene>
    <name evidence="1" type="ORF">EDD76_1061</name>
</gene>